<gene>
    <name evidence="4" type="ORF">PUN28_016653</name>
</gene>
<dbReference type="InterPro" id="IPR000504">
    <property type="entry name" value="RRM_dom"/>
</dbReference>
<dbReference type="AlphaFoldDB" id="A0AAW2ETY3"/>
<dbReference type="Proteomes" id="UP001430953">
    <property type="component" value="Unassembled WGS sequence"/>
</dbReference>
<dbReference type="Pfam" id="PF00076">
    <property type="entry name" value="RRM_1"/>
    <property type="match status" value="2"/>
</dbReference>
<dbReference type="SMART" id="SM00360">
    <property type="entry name" value="RRM"/>
    <property type="match status" value="3"/>
</dbReference>
<dbReference type="GO" id="GO:0003723">
    <property type="term" value="F:RNA binding"/>
    <property type="evidence" value="ECO:0007669"/>
    <property type="project" value="UniProtKB-KW"/>
</dbReference>
<feature type="compositionally biased region" description="Polar residues" evidence="2">
    <location>
        <begin position="83"/>
        <end position="94"/>
    </location>
</feature>
<proteinExistence type="predicted"/>
<dbReference type="InterPro" id="IPR012677">
    <property type="entry name" value="Nucleotide-bd_a/b_plait_sf"/>
</dbReference>
<feature type="domain" description="RRM" evidence="3">
    <location>
        <begin position="421"/>
        <end position="492"/>
    </location>
</feature>
<keyword evidence="5" id="KW-1185">Reference proteome</keyword>
<sequence length="502" mass="58188">MDYDKYYKTDTDGYHLHFYNKQRLTQLEVVQKFAFFGKVQYVNFTNNGNGLVFVVYKTLEETEKCIEGLQDSDIHLLPERSKLNNLSKDSGNTDLNRKQNAGKDYTTRRTNENNGSNDSNTYNTHHQNYMHKSNSNIKKDNEFDSSVNRKMLAPLRQQTCIQNNSLDTIDCEKYYRIHKDNTYCVHFFNKKNLSTLEINEIFSSFGIVLSVRSRPEKNNFVLIRYKTHEEITRCIKGLQNHDFITLLPEKTKVIADVKTDERNSSQLQTESAENTERLLEQKKKSIYNENVPNLNKFENANYISDVSHDSKQGYGFDKREYTSMNLPMSKEKYLKQRNSINSNDCDEVTRKNQTELSSSTKTKINTIANRNAQGIENCDVPELISDEEFQSNDSDLMSENSSSYITKCASSNVALIIPMQEIIVANIPTVCGVHYILHLFEKYDPISATIVKTISESNIRYCQVYFKTVRDAKTVEEEFDNFDLFGHNLIVLRSSELIDQID</sequence>
<accession>A0AAW2ETY3</accession>
<comment type="caution">
    <text evidence="4">The sequence shown here is derived from an EMBL/GenBank/DDBJ whole genome shotgun (WGS) entry which is preliminary data.</text>
</comment>
<protein>
    <recommendedName>
        <fullName evidence="3">RRM domain-containing protein</fullName>
    </recommendedName>
</protein>
<dbReference type="EMBL" id="JADYXP020000019">
    <property type="protein sequence ID" value="KAL0105147.1"/>
    <property type="molecule type" value="Genomic_DNA"/>
</dbReference>
<dbReference type="Gene3D" id="3.30.70.330">
    <property type="match status" value="2"/>
</dbReference>
<dbReference type="InterPro" id="IPR035979">
    <property type="entry name" value="RBD_domain_sf"/>
</dbReference>
<feature type="compositionally biased region" description="Polar residues" evidence="2">
    <location>
        <begin position="112"/>
        <end position="136"/>
    </location>
</feature>
<feature type="domain" description="RRM" evidence="3">
    <location>
        <begin position="15"/>
        <end position="82"/>
    </location>
</feature>
<dbReference type="SUPFAM" id="SSF54928">
    <property type="entry name" value="RNA-binding domain, RBD"/>
    <property type="match status" value="3"/>
</dbReference>
<dbReference type="CDD" id="cd00590">
    <property type="entry name" value="RRM_SF"/>
    <property type="match status" value="2"/>
</dbReference>
<reference evidence="4 5" key="1">
    <citation type="submission" date="2023-03" db="EMBL/GenBank/DDBJ databases">
        <title>High recombination rates correlate with genetic variation in Cardiocondyla obscurior ants.</title>
        <authorList>
            <person name="Errbii M."/>
        </authorList>
    </citation>
    <scope>NUCLEOTIDE SEQUENCE [LARGE SCALE GENOMIC DNA]</scope>
    <source>
        <strain evidence="4">Alpha-2009</strain>
        <tissue evidence="4">Whole body</tissue>
    </source>
</reference>
<evidence type="ECO:0000313" key="4">
    <source>
        <dbReference type="EMBL" id="KAL0105147.1"/>
    </source>
</evidence>
<feature type="region of interest" description="Disordered" evidence="2">
    <location>
        <begin position="83"/>
        <end position="141"/>
    </location>
</feature>
<organism evidence="4 5">
    <name type="scientific">Cardiocondyla obscurior</name>
    <dbReference type="NCBI Taxonomy" id="286306"/>
    <lineage>
        <taxon>Eukaryota</taxon>
        <taxon>Metazoa</taxon>
        <taxon>Ecdysozoa</taxon>
        <taxon>Arthropoda</taxon>
        <taxon>Hexapoda</taxon>
        <taxon>Insecta</taxon>
        <taxon>Pterygota</taxon>
        <taxon>Neoptera</taxon>
        <taxon>Endopterygota</taxon>
        <taxon>Hymenoptera</taxon>
        <taxon>Apocrita</taxon>
        <taxon>Aculeata</taxon>
        <taxon>Formicoidea</taxon>
        <taxon>Formicidae</taxon>
        <taxon>Myrmicinae</taxon>
        <taxon>Cardiocondyla</taxon>
    </lineage>
</organism>
<name>A0AAW2ETY3_9HYME</name>
<evidence type="ECO:0000256" key="1">
    <source>
        <dbReference type="ARBA" id="ARBA00022884"/>
    </source>
</evidence>
<evidence type="ECO:0000256" key="2">
    <source>
        <dbReference type="SAM" id="MobiDB-lite"/>
    </source>
</evidence>
<evidence type="ECO:0000259" key="3">
    <source>
        <dbReference type="SMART" id="SM00360"/>
    </source>
</evidence>
<feature type="domain" description="RRM" evidence="3">
    <location>
        <begin position="184"/>
        <end position="247"/>
    </location>
</feature>
<evidence type="ECO:0000313" key="5">
    <source>
        <dbReference type="Proteomes" id="UP001430953"/>
    </source>
</evidence>
<keyword evidence="1" id="KW-0694">RNA-binding</keyword>